<dbReference type="AlphaFoldDB" id="A0A317PM55"/>
<reference evidence="2 3" key="1">
    <citation type="submission" date="2018-05" db="EMBL/GenBank/DDBJ databases">
        <title>Genomic Encyclopedia of Type Strains, Phase IV (KMG-IV): sequencing the most valuable type-strain genomes for metagenomic binning, comparative biology and taxonomic classification.</title>
        <authorList>
            <person name="Goeker M."/>
        </authorList>
    </citation>
    <scope>NUCLEOTIDE SEQUENCE [LARGE SCALE GENOMIC DNA]</scope>
    <source>
        <strain evidence="2 3">DSM 16791</strain>
    </source>
</reference>
<organism evidence="2 3">
    <name type="scientific">Hoeflea marina</name>
    <dbReference type="NCBI Taxonomy" id="274592"/>
    <lineage>
        <taxon>Bacteria</taxon>
        <taxon>Pseudomonadati</taxon>
        <taxon>Pseudomonadota</taxon>
        <taxon>Alphaproteobacteria</taxon>
        <taxon>Hyphomicrobiales</taxon>
        <taxon>Rhizobiaceae</taxon>
        <taxon>Hoeflea</taxon>
    </lineage>
</organism>
<evidence type="ECO:0000313" key="2">
    <source>
        <dbReference type="EMBL" id="PWW01603.1"/>
    </source>
</evidence>
<evidence type="ECO:0000256" key="1">
    <source>
        <dbReference type="SAM" id="MobiDB-lite"/>
    </source>
</evidence>
<accession>A0A317PM55</accession>
<sequence length="223" mass="23987">MTMKTWYRVGVETGALMVCAMMLAGCMGPTYGTDKTSTGQLIDDIGNIASIKPQTGPEIAYRPRPAIVQPPRGADLPAPQASVSENNPAWVEGPESTRQRLIAEAEANSNNPNYRSPLAARTSTGTDSGGRPLTVGRAADGPPLPGAVLSESKANAQFKENRKIQQGAYSDRRRYLSDPPLTYRAPAETAPVGVLGESERDKEKQRLAAATKKGTGKKWFWPF</sequence>
<dbReference type="RefSeq" id="WP_245415251.1">
    <property type="nucleotide sequence ID" value="NZ_QGTR01000002.1"/>
</dbReference>
<evidence type="ECO:0000313" key="3">
    <source>
        <dbReference type="Proteomes" id="UP000246352"/>
    </source>
</evidence>
<proteinExistence type="predicted"/>
<dbReference type="PROSITE" id="PS51257">
    <property type="entry name" value="PROKAR_LIPOPROTEIN"/>
    <property type="match status" value="1"/>
</dbReference>
<name>A0A317PM55_9HYPH</name>
<keyword evidence="3" id="KW-1185">Reference proteome</keyword>
<gene>
    <name evidence="2" type="ORF">DFR52_102266</name>
</gene>
<protein>
    <submittedName>
        <fullName evidence="2">Uncharacterized protein</fullName>
    </submittedName>
</protein>
<feature type="region of interest" description="Disordered" evidence="1">
    <location>
        <begin position="106"/>
        <end position="145"/>
    </location>
</feature>
<comment type="caution">
    <text evidence="2">The sequence shown here is derived from an EMBL/GenBank/DDBJ whole genome shotgun (WGS) entry which is preliminary data.</text>
</comment>
<dbReference type="EMBL" id="QGTR01000002">
    <property type="protein sequence ID" value="PWW01603.1"/>
    <property type="molecule type" value="Genomic_DNA"/>
</dbReference>
<dbReference type="Proteomes" id="UP000246352">
    <property type="component" value="Unassembled WGS sequence"/>
</dbReference>